<dbReference type="InterPro" id="IPR010895">
    <property type="entry name" value="CHRD"/>
</dbReference>
<dbReference type="Pfam" id="PF07452">
    <property type="entry name" value="CHRD"/>
    <property type="match status" value="1"/>
</dbReference>
<dbReference type="PROSITE" id="PS51257">
    <property type="entry name" value="PROKAR_LIPOPROTEIN"/>
    <property type="match status" value="1"/>
</dbReference>
<reference evidence="5 6" key="1">
    <citation type="submission" date="2015-11" db="EMBL/GenBank/DDBJ databases">
        <title>Exploring the genomic traits of fungus-feeding bacterial genus Collimonas.</title>
        <authorList>
            <person name="Song C."/>
            <person name="Schmidt R."/>
            <person name="de Jager V."/>
            <person name="Krzyzanowska D."/>
            <person name="Jongedijk E."/>
            <person name="Cankar K."/>
            <person name="Beekwilder J."/>
            <person name="van Veen A."/>
            <person name="de Boer W."/>
            <person name="van Veen J.A."/>
            <person name="Garbeva P."/>
        </authorList>
    </citation>
    <scope>NUCLEOTIDE SEQUENCE [LARGE SCALE GENOMIC DNA]</scope>
    <source>
        <strain evidence="4 6">Ter291</strain>
        <strain evidence="3 5">Ter91</strain>
    </source>
</reference>
<dbReference type="Proteomes" id="UP000074914">
    <property type="component" value="Chromosome"/>
</dbReference>
<feature type="signal peptide" evidence="1">
    <location>
        <begin position="1"/>
        <end position="29"/>
    </location>
</feature>
<dbReference type="RefSeq" id="WP_061941379.1">
    <property type="nucleotide sequence ID" value="NZ_CP013234.1"/>
</dbReference>
<dbReference type="KEGG" id="cpra:CPter91_3095"/>
<organism evidence="3 5">
    <name type="scientific">Collimonas pratensis</name>
    <dbReference type="NCBI Taxonomy" id="279113"/>
    <lineage>
        <taxon>Bacteria</taxon>
        <taxon>Pseudomonadati</taxon>
        <taxon>Pseudomonadota</taxon>
        <taxon>Betaproteobacteria</taxon>
        <taxon>Burkholderiales</taxon>
        <taxon>Oxalobacteraceae</taxon>
        <taxon>Collimonas</taxon>
    </lineage>
</organism>
<name>A0A127QXR6_9BURK</name>
<evidence type="ECO:0000256" key="1">
    <source>
        <dbReference type="SAM" id="SignalP"/>
    </source>
</evidence>
<keyword evidence="1" id="KW-0732">Signal</keyword>
<evidence type="ECO:0000313" key="6">
    <source>
        <dbReference type="Proteomes" id="UP000074914"/>
    </source>
</evidence>
<feature type="domain" description="CHRD" evidence="2">
    <location>
        <begin position="32"/>
        <end position="147"/>
    </location>
</feature>
<dbReference type="OrthoDB" id="571052at2"/>
<evidence type="ECO:0000259" key="2">
    <source>
        <dbReference type="PROSITE" id="PS50933"/>
    </source>
</evidence>
<dbReference type="PROSITE" id="PS50933">
    <property type="entry name" value="CHRD"/>
    <property type="match status" value="1"/>
</dbReference>
<gene>
    <name evidence="4" type="ORF">CPter291_2282</name>
    <name evidence="3" type="ORF">CPter91_3095</name>
</gene>
<dbReference type="STRING" id="279113.CPter91_3095"/>
<evidence type="ECO:0000313" key="5">
    <source>
        <dbReference type="Proteomes" id="UP000074561"/>
    </source>
</evidence>
<dbReference type="EMBL" id="CP013234">
    <property type="protein sequence ID" value="AMP05430.1"/>
    <property type="molecule type" value="Genomic_DNA"/>
</dbReference>
<sequence>MTKLLKKVRLSLFASLTLALLLGACSSMSMDQNHISEVTLDGAHEVPPTNSAASGSATIKIASDKTVSGTINTRGIQGKMAHIHEGALGVNGPVLVPLTKVGDNTWEVPAGTKFTDAQYASYLAGKLYVNVHSASNPGGEIRGQILP</sequence>
<evidence type="ECO:0000313" key="4">
    <source>
        <dbReference type="EMBL" id="AMP14542.1"/>
    </source>
</evidence>
<dbReference type="PATRIC" id="fig|279113.10.peg.2275"/>
<dbReference type="AlphaFoldDB" id="A0A127QXR6"/>
<dbReference type="Proteomes" id="UP000074561">
    <property type="component" value="Chromosome"/>
</dbReference>
<keyword evidence="6" id="KW-1185">Reference proteome</keyword>
<proteinExistence type="predicted"/>
<dbReference type="EMBL" id="CP013236">
    <property type="protein sequence ID" value="AMP14542.1"/>
    <property type="molecule type" value="Genomic_DNA"/>
</dbReference>
<feature type="chain" id="PRO_5013475099" evidence="1">
    <location>
        <begin position="30"/>
        <end position="147"/>
    </location>
</feature>
<dbReference type="SMART" id="SM00754">
    <property type="entry name" value="CHRD"/>
    <property type="match status" value="1"/>
</dbReference>
<protein>
    <submittedName>
        <fullName evidence="3">CHRD domain protein</fullName>
    </submittedName>
</protein>
<evidence type="ECO:0000313" key="3">
    <source>
        <dbReference type="EMBL" id="AMP05430.1"/>
    </source>
</evidence>
<accession>A0A127QXR6</accession>